<dbReference type="Proteomes" id="UP000604046">
    <property type="component" value="Unassembled WGS sequence"/>
</dbReference>
<comment type="similarity">
    <text evidence="2">Belongs to the INSIG family.</text>
</comment>
<evidence type="ECO:0000256" key="6">
    <source>
        <dbReference type="ARBA" id="ARBA00023136"/>
    </source>
</evidence>
<gene>
    <name evidence="9" type="primary">INSIG2</name>
    <name evidence="9" type="ORF">SNAT2548_LOCUS20430</name>
</gene>
<dbReference type="InterPro" id="IPR025929">
    <property type="entry name" value="INSIG_fam"/>
</dbReference>
<sequence>MVLVRAGVGRRRARNGMLLCALVCLVVQLPTFTAPGDRHGGSKVVRRAAQKDAEGFQGFGLHGAALTASSAVLGPALDGTAHGNFGVLAYHFPPPVPVMLGSYKLFSTAIWVPPLFAFAGLLISSLYWLIDNALAVKAEQRSPSLLQTLAAVMCFAANYWASGFMSSNDLGTGKTVQRLISCVLALWAISAWRVFDGTTTGLVVSVMTAVGGTLIEVFLINAPWWDLYAYSKADFWGVDSWIPWVYFCGAPAVGNLSRLIRNRLA</sequence>
<comment type="subcellular location">
    <subcellularLocation>
        <location evidence="1">Endoplasmic reticulum membrane</location>
        <topology evidence="1">Multi-pass membrane protein</topology>
    </subcellularLocation>
</comment>
<feature type="transmembrane region" description="Helical" evidence="7">
    <location>
        <begin position="109"/>
        <end position="130"/>
    </location>
</feature>
<proteinExistence type="inferred from homology"/>
<protein>
    <submittedName>
        <fullName evidence="9">INSIG2 protein</fullName>
    </submittedName>
</protein>
<dbReference type="EMBL" id="CAJNDS010002210">
    <property type="protein sequence ID" value="CAE7374004.1"/>
    <property type="molecule type" value="Genomic_DNA"/>
</dbReference>
<feature type="transmembrane region" description="Helical" evidence="7">
    <location>
        <begin position="241"/>
        <end position="260"/>
    </location>
</feature>
<keyword evidence="6 7" id="KW-0472">Membrane</keyword>
<dbReference type="PANTHER" id="PTHR36774:SF1">
    <property type="entry name" value="INSULIN-INDUCED PROTEIN"/>
    <property type="match status" value="1"/>
</dbReference>
<evidence type="ECO:0000313" key="9">
    <source>
        <dbReference type="EMBL" id="CAE7374004.1"/>
    </source>
</evidence>
<organism evidence="9 10">
    <name type="scientific">Symbiodinium natans</name>
    <dbReference type="NCBI Taxonomy" id="878477"/>
    <lineage>
        <taxon>Eukaryota</taxon>
        <taxon>Sar</taxon>
        <taxon>Alveolata</taxon>
        <taxon>Dinophyceae</taxon>
        <taxon>Suessiales</taxon>
        <taxon>Symbiodiniaceae</taxon>
        <taxon>Symbiodinium</taxon>
    </lineage>
</organism>
<accession>A0A812QHN9</accession>
<evidence type="ECO:0000256" key="1">
    <source>
        <dbReference type="ARBA" id="ARBA00004477"/>
    </source>
</evidence>
<dbReference type="Pfam" id="PF07281">
    <property type="entry name" value="INSIG"/>
    <property type="match status" value="1"/>
</dbReference>
<comment type="caution">
    <text evidence="9">The sequence shown here is derived from an EMBL/GenBank/DDBJ whole genome shotgun (WGS) entry which is preliminary data.</text>
</comment>
<feature type="transmembrane region" description="Helical" evidence="7">
    <location>
        <begin position="176"/>
        <end position="195"/>
    </location>
</feature>
<feature type="chain" id="PRO_5032828074" evidence="8">
    <location>
        <begin position="34"/>
        <end position="265"/>
    </location>
</feature>
<name>A0A812QHN9_9DINO</name>
<dbReference type="AlphaFoldDB" id="A0A812QHN9"/>
<feature type="transmembrane region" description="Helical" evidence="7">
    <location>
        <begin position="142"/>
        <end position="161"/>
    </location>
</feature>
<keyword evidence="10" id="KW-1185">Reference proteome</keyword>
<keyword evidence="5 7" id="KW-1133">Transmembrane helix</keyword>
<evidence type="ECO:0000256" key="7">
    <source>
        <dbReference type="SAM" id="Phobius"/>
    </source>
</evidence>
<dbReference type="PANTHER" id="PTHR36774">
    <property type="entry name" value="INSULIN-INDUCED PROTEIN"/>
    <property type="match status" value="1"/>
</dbReference>
<keyword evidence="4" id="KW-0256">Endoplasmic reticulum</keyword>
<evidence type="ECO:0000256" key="8">
    <source>
        <dbReference type="SAM" id="SignalP"/>
    </source>
</evidence>
<evidence type="ECO:0000256" key="3">
    <source>
        <dbReference type="ARBA" id="ARBA00022692"/>
    </source>
</evidence>
<dbReference type="OrthoDB" id="205546at2759"/>
<feature type="signal peptide" evidence="8">
    <location>
        <begin position="1"/>
        <end position="33"/>
    </location>
</feature>
<evidence type="ECO:0000256" key="2">
    <source>
        <dbReference type="ARBA" id="ARBA00007475"/>
    </source>
</evidence>
<keyword evidence="8" id="KW-0732">Signal</keyword>
<evidence type="ECO:0000256" key="5">
    <source>
        <dbReference type="ARBA" id="ARBA00022989"/>
    </source>
</evidence>
<dbReference type="GO" id="GO:0005789">
    <property type="term" value="C:endoplasmic reticulum membrane"/>
    <property type="evidence" value="ECO:0007669"/>
    <property type="project" value="UniProtKB-SubCell"/>
</dbReference>
<reference evidence="9" key="1">
    <citation type="submission" date="2021-02" db="EMBL/GenBank/DDBJ databases">
        <authorList>
            <person name="Dougan E. K."/>
            <person name="Rhodes N."/>
            <person name="Thang M."/>
            <person name="Chan C."/>
        </authorList>
    </citation>
    <scope>NUCLEOTIDE SEQUENCE</scope>
</reference>
<evidence type="ECO:0000256" key="4">
    <source>
        <dbReference type="ARBA" id="ARBA00022824"/>
    </source>
</evidence>
<keyword evidence="3 7" id="KW-0812">Transmembrane</keyword>
<evidence type="ECO:0000313" key="10">
    <source>
        <dbReference type="Proteomes" id="UP000604046"/>
    </source>
</evidence>
<feature type="transmembrane region" description="Helical" evidence="7">
    <location>
        <begin position="202"/>
        <end position="221"/>
    </location>
</feature>